<protein>
    <submittedName>
        <fullName evidence="4">Uncharacterized protein</fullName>
    </submittedName>
</protein>
<proteinExistence type="predicted"/>
<dbReference type="EMBL" id="QWDR01000001">
    <property type="protein sequence ID" value="RJY35023.1"/>
    <property type="molecule type" value="Genomic_DNA"/>
</dbReference>
<dbReference type="AlphaFoldDB" id="A0A3A6VYL0"/>
<accession>A0A3A6VYL0</accession>
<evidence type="ECO:0000256" key="1">
    <source>
        <dbReference type="SAM" id="Coils"/>
    </source>
</evidence>
<gene>
    <name evidence="4" type="ORF">D1H98_09770</name>
</gene>
<feature type="transmembrane region" description="Helical" evidence="3">
    <location>
        <begin position="955"/>
        <end position="975"/>
    </location>
</feature>
<evidence type="ECO:0000313" key="5">
    <source>
        <dbReference type="Proteomes" id="UP000277145"/>
    </source>
</evidence>
<evidence type="ECO:0000256" key="2">
    <source>
        <dbReference type="SAM" id="MobiDB-lite"/>
    </source>
</evidence>
<feature type="compositionally biased region" description="Polar residues" evidence="2">
    <location>
        <begin position="1014"/>
        <end position="1023"/>
    </location>
</feature>
<comment type="caution">
    <text evidence="4">The sequence shown here is derived from an EMBL/GenBank/DDBJ whole genome shotgun (WGS) entry which is preliminary data.</text>
</comment>
<dbReference type="Proteomes" id="UP000277145">
    <property type="component" value="Unassembled WGS sequence"/>
</dbReference>
<sequence>MAYTLTLLGTDTTFTPKPDTGYKYGETLSYVSTLVDRQGEQAQLSDDIPKYRNSNITVVDGPDTMGKAVGDRIARGVASILEAISRGETDISIMAHSRGAVEAILVAHELERIQENCKQGKDSADLMNSKCPLTKTAMKDQKSTFDSLNLAGIANNINNVKLSIFNIDPVPGGDFLGAPVGWKDERFFRVPKIVKEYEQCVYENERTRCFKPIVPKCESSDTKFNLFSLPGHHGTGSGNLNDQQQAVLVGDTTTEHAQQLMIIKLIDFLNRNGVAIKPGQNGDEEQVNNTSFNALIKPLFDEDGKIKKEELKEKYLTLYQEIAKNKAAYEHFNTTSYKVLGQEQSIQKLFGRYRDDRIILHQVYEDAFLSDVLPHLPGGHFVNYDHARLTINQELGLEDGLSLNQVIDKTVSRLGEIMKHSSKLANLNNEDAEANDLSQSVLDDNCAHAIQSKEGFNILVDSLEGLIGEVGNIYFHDKHKSMREGERNALFNSVKGAIDLFKSADLNDNELATAVREKIDTTIKEILEGKITRLNDDAEILSHKLGENLSEEVNSAFDKLLRTLRPEDVNNDRINEFDGFKNQLIRLLESKPPQIKESRELLEEKLKSFEKTDPPDEVNEDMTSFFGELLEIIPDYDVNKLMEDANQLYDEFDSFKKSLSDFTQLNDSLDYAQWQTKLEEKQRQLIDQTARYIQKNNLNLEKDIDPLFKDNKSPLYEQIKLVASNYGLENPDFVKLKRQNSELSCKLDEQVEKIKELQQIKERHDADKIKLEKLNQELQVLRDSGSEKEKEVEQIRQEIAALRTGIQFQDRQQDALEKQIKNLNSEIAWLSTDKQQLTREREFQDNRINDLNELVNRLNTDEEQECTAVVRTLKKLTADHLDYLTAKKGNTQNDTIKEQIEITKNLQGILCNTKEYPLPSDRITAFTNQLNEDNKKLSAQHDPDPAWKRFAKSCLITIGVICSGIIPGILALAAYNHFKDKSSPQSFTDKYKNELSKIKQQSDISKHQTEDETQNLTTTGLAR</sequence>
<evidence type="ECO:0000313" key="4">
    <source>
        <dbReference type="EMBL" id="RJY35023.1"/>
    </source>
</evidence>
<dbReference type="RefSeq" id="WP_015961282.1">
    <property type="nucleotide sequence ID" value="NZ_CP021281.1"/>
</dbReference>
<keyword evidence="3" id="KW-0472">Membrane</keyword>
<name>A0A3A6VYL0_LEGPN</name>
<evidence type="ECO:0000256" key="3">
    <source>
        <dbReference type="SAM" id="Phobius"/>
    </source>
</evidence>
<reference evidence="4 5" key="1">
    <citation type="submission" date="2018-08" db="EMBL/GenBank/DDBJ databases">
        <title>Genome Sequences of Legionella pneumophila subsp. pneumophila Isolates, Recovered from a Drinking Water System in a Large Builging.</title>
        <authorList>
            <person name="Gomez-Alvarez V."/>
            <person name="Boczek L."/>
            <person name="King D."/>
            <person name="Pemberton A."/>
            <person name="Pfaller S."/>
            <person name="Rodgers M."/>
            <person name="Santodomingo J."/>
            <person name="Revetta R."/>
        </authorList>
    </citation>
    <scope>NUCLEOTIDE SEQUENCE [LARGE SCALE GENOMIC DNA]</scope>
    <source>
        <strain evidence="4 5">L01C.1</strain>
    </source>
</reference>
<organism evidence="4 5">
    <name type="scientific">Legionella pneumophila subsp. pneumophila</name>
    <dbReference type="NCBI Taxonomy" id="91891"/>
    <lineage>
        <taxon>Bacteria</taxon>
        <taxon>Pseudomonadati</taxon>
        <taxon>Pseudomonadota</taxon>
        <taxon>Gammaproteobacteria</taxon>
        <taxon>Legionellales</taxon>
        <taxon>Legionellaceae</taxon>
        <taxon>Legionella</taxon>
    </lineage>
</organism>
<feature type="coiled-coil region" evidence="1">
    <location>
        <begin position="733"/>
        <end position="861"/>
    </location>
</feature>
<feature type="region of interest" description="Disordered" evidence="2">
    <location>
        <begin position="998"/>
        <end position="1023"/>
    </location>
</feature>
<keyword evidence="1" id="KW-0175">Coiled coil</keyword>
<keyword evidence="3" id="KW-1133">Transmembrane helix</keyword>
<keyword evidence="3" id="KW-0812">Transmembrane</keyword>